<protein>
    <recommendedName>
        <fullName evidence="3">Carboxypeptidase-like regulatory domain-containing protein</fullName>
    </recommendedName>
</protein>
<organism evidence="1 2">
    <name type="scientific">Flavobacterium cerinum</name>
    <dbReference type="NCBI Taxonomy" id="2502784"/>
    <lineage>
        <taxon>Bacteria</taxon>
        <taxon>Pseudomonadati</taxon>
        <taxon>Bacteroidota</taxon>
        <taxon>Flavobacteriia</taxon>
        <taxon>Flavobacteriales</taxon>
        <taxon>Flavobacteriaceae</taxon>
        <taxon>Flavobacterium</taxon>
    </lineage>
</organism>
<dbReference type="OrthoDB" id="1427655at2"/>
<evidence type="ECO:0000313" key="2">
    <source>
        <dbReference type="Proteomes" id="UP000287527"/>
    </source>
</evidence>
<evidence type="ECO:0008006" key="3">
    <source>
        <dbReference type="Google" id="ProtNLM"/>
    </source>
</evidence>
<dbReference type="AlphaFoldDB" id="A0A3S3QLY1"/>
<comment type="caution">
    <text evidence="1">The sequence shown here is derived from an EMBL/GenBank/DDBJ whole genome shotgun (WGS) entry which is preliminary data.</text>
</comment>
<name>A0A3S3QLY1_9FLAO</name>
<evidence type="ECO:0000313" key="1">
    <source>
        <dbReference type="EMBL" id="RWW92307.1"/>
    </source>
</evidence>
<gene>
    <name evidence="1" type="ORF">EPI11_15455</name>
</gene>
<sequence length="248" mass="27530">MMKSKLIYIAACISPVLVCAQGRQPFYGRVVSGPIPAEGQLVVNLSSQREIRADSLGNFTLMARPGDTIIAAVSRPKNIVLKEADFKQIPFLVEIPSYELNEVVITKYNTISAVALRIIPKGLATHTVAERRYKEAASVKPFFDPEMTGGFVPLDPVYNLINGNAKAMKRALAIERKEMAIDKLNGLFNEDEITEQFKIPKEYVQGFLFFVAEDPAFATSMSSKNVVMAQFLMSGMAVKYLELIKNNE</sequence>
<reference evidence="1 2" key="1">
    <citation type="submission" date="2019-01" db="EMBL/GenBank/DDBJ databases">
        <title>Flavobacterium sp. nov.,isolated from freshwater.</title>
        <authorList>
            <person name="Zhang R."/>
            <person name="Du Z.-J."/>
        </authorList>
    </citation>
    <scope>NUCLEOTIDE SEQUENCE [LARGE SCALE GENOMIC DNA]</scope>
    <source>
        <strain evidence="1 2">1E403</strain>
    </source>
</reference>
<dbReference type="EMBL" id="SBII01000012">
    <property type="protein sequence ID" value="RWW92307.1"/>
    <property type="molecule type" value="Genomic_DNA"/>
</dbReference>
<accession>A0A3S3QLY1</accession>
<keyword evidence="2" id="KW-1185">Reference proteome</keyword>
<proteinExistence type="predicted"/>
<dbReference type="RefSeq" id="WP_128390888.1">
    <property type="nucleotide sequence ID" value="NZ_SBII01000012.1"/>
</dbReference>
<dbReference type="Proteomes" id="UP000287527">
    <property type="component" value="Unassembled WGS sequence"/>
</dbReference>